<evidence type="ECO:0000259" key="11">
    <source>
        <dbReference type="Pfam" id="PF22379"/>
    </source>
</evidence>
<proteinExistence type="inferred from homology"/>
<evidence type="ECO:0000256" key="2">
    <source>
        <dbReference type="ARBA" id="ARBA00009679"/>
    </source>
</evidence>
<evidence type="ECO:0000256" key="8">
    <source>
        <dbReference type="SAM" id="Coils"/>
    </source>
</evidence>
<evidence type="ECO:0000256" key="9">
    <source>
        <dbReference type="SAM" id="MobiDB-lite"/>
    </source>
</evidence>
<keyword evidence="12" id="KW-0131">Cell cycle</keyword>
<gene>
    <name evidence="12" type="ORF">AAL_06673</name>
</gene>
<accession>A0A167YJQ0</accession>
<organism evidence="12 13">
    <name type="scientific">Moelleriella libera RCEF 2490</name>
    <dbReference type="NCBI Taxonomy" id="1081109"/>
    <lineage>
        <taxon>Eukaryota</taxon>
        <taxon>Fungi</taxon>
        <taxon>Dikarya</taxon>
        <taxon>Ascomycota</taxon>
        <taxon>Pezizomycotina</taxon>
        <taxon>Sordariomycetes</taxon>
        <taxon>Hypocreomycetidae</taxon>
        <taxon>Hypocreales</taxon>
        <taxon>Clavicipitaceae</taxon>
        <taxon>Moelleriella</taxon>
    </lineage>
</organism>
<evidence type="ECO:0000256" key="4">
    <source>
        <dbReference type="ARBA" id="ARBA00022723"/>
    </source>
</evidence>
<dbReference type="Pfam" id="PF09329">
    <property type="entry name" value="zf-primase"/>
    <property type="match status" value="1"/>
</dbReference>
<evidence type="ECO:0000256" key="6">
    <source>
        <dbReference type="ARBA" id="ARBA00022833"/>
    </source>
</evidence>
<keyword evidence="8" id="KW-0175">Coiled coil</keyword>
<dbReference type="GO" id="GO:0003697">
    <property type="term" value="F:single-stranded DNA binding"/>
    <property type="evidence" value="ECO:0007669"/>
    <property type="project" value="InterPro"/>
</dbReference>
<evidence type="ECO:0000256" key="7">
    <source>
        <dbReference type="ARBA" id="ARBA00023242"/>
    </source>
</evidence>
<feature type="region of interest" description="Disordered" evidence="9">
    <location>
        <begin position="521"/>
        <end position="546"/>
    </location>
</feature>
<feature type="compositionally biased region" description="Polar residues" evidence="9">
    <location>
        <begin position="277"/>
        <end position="292"/>
    </location>
</feature>
<dbReference type="GO" id="GO:0051301">
    <property type="term" value="P:cell division"/>
    <property type="evidence" value="ECO:0007669"/>
    <property type="project" value="UniProtKB-KW"/>
</dbReference>
<feature type="region of interest" description="Disordered" evidence="9">
    <location>
        <begin position="619"/>
        <end position="640"/>
    </location>
</feature>
<keyword evidence="3" id="KW-0235">DNA replication</keyword>
<feature type="region of interest" description="Disordered" evidence="9">
    <location>
        <begin position="168"/>
        <end position="248"/>
    </location>
</feature>
<dbReference type="STRING" id="1081109.A0A167YJQ0"/>
<dbReference type="PANTHER" id="PTHR13454:SF11">
    <property type="entry name" value="PROTEIN MCM10 HOMOLOG"/>
    <property type="match status" value="1"/>
</dbReference>
<dbReference type="OrthoDB" id="273123at2759"/>
<dbReference type="GO" id="GO:0006270">
    <property type="term" value="P:DNA replication initiation"/>
    <property type="evidence" value="ECO:0007669"/>
    <property type="project" value="InterPro"/>
</dbReference>
<feature type="compositionally biased region" description="Polar residues" evidence="9">
    <location>
        <begin position="681"/>
        <end position="694"/>
    </location>
</feature>
<dbReference type="PANTHER" id="PTHR13454">
    <property type="entry name" value="PROTEIN MCM10 HOMOLOG"/>
    <property type="match status" value="1"/>
</dbReference>
<comment type="subcellular location">
    <subcellularLocation>
        <location evidence="1">Nucleus</location>
    </subcellularLocation>
</comment>
<comment type="caution">
    <text evidence="12">The sequence shown here is derived from an EMBL/GenBank/DDBJ whole genome shotgun (WGS) entry which is preliminary data.</text>
</comment>
<keyword evidence="5" id="KW-0863">Zinc-finger</keyword>
<keyword evidence="4" id="KW-0479">Metal-binding</keyword>
<sequence>MLGTPGGRQRYREMMNRTSPSPSPMRSARALAAITSSPSAGLGILLPEDIDEADEEEEDEETLQLKLQEIQARLKLKKLQNARAREQVALQRDSGPNPISKPDPAKSSPVRHSARARTPGADENSRPAPQNEIQIPASPVRKLQFFQQQKSPSRVLLGIDKGLKGKDVSLKRAPNLKGRPSGGSPQSGSDLHRSRSLQPPGVPSERSHTMTFNERLASVRRAEVERTERQQRIQRARSHAFTIGQDEMESYKNRAVDIPDEPLAPPSFTRDEVLARSTPSTSGIPQSNTAPQLHSGHSSETSSSCLQSTSTPDSSVDEQGGEASFEAYSCMHLSRRILPHTVVTRHVSGKKILDVKALLRDVKAPDFSLPDVEQDVVVFAVVGRKSDPRSHQPSMNKKEEERGKYLVITLTDLEYELDLFLFGTGFTRYWKLVPGTVIAILNPSTMPPPPGRQDTGRFSLVINSGDDTILEIGSSRDLGFCQSVRKDGEPCGSWVNKRKTHFCEYHSNEAVRKQRSTRLEVNSTGFGGQARQGRFGSGQRGGKKKANSHYDWETKTHWFAAKSHSAADLIDGKDLTTADKKERAEFVQRNLEAKEKERELMKKLGKIGTGAGREYMEHLEQSTLSKSAPGGKTAAAAPSGQTTTAAATAAGAHDGASTGFFVSKDRTITLSPVKRKRPATGISQASSTVGSTTQSHASSSSSAAAAGYGWGSSLKSKLSKMKDGEKLHHRPAAYSAAPIPAAAAEAADVAAPPVRKKTRFVTEKGIREAGRESLGFDFSEKRIELNDDDDDAELVII</sequence>
<feature type="compositionally biased region" description="Basic and acidic residues" evidence="9">
    <location>
        <begin position="220"/>
        <end position="231"/>
    </location>
</feature>
<feature type="region of interest" description="Disordered" evidence="9">
    <location>
        <begin position="85"/>
        <end position="137"/>
    </location>
</feature>
<dbReference type="GO" id="GO:0043596">
    <property type="term" value="C:nuclear replication fork"/>
    <property type="evidence" value="ECO:0007669"/>
    <property type="project" value="TreeGrafter"/>
</dbReference>
<feature type="domain" description="Zinc finger Mcm10/DnaG-type" evidence="10">
    <location>
        <begin position="473"/>
        <end position="518"/>
    </location>
</feature>
<evidence type="ECO:0000313" key="12">
    <source>
        <dbReference type="EMBL" id="KZZ91437.1"/>
    </source>
</evidence>
<dbReference type="InterPro" id="IPR040184">
    <property type="entry name" value="Mcm10"/>
</dbReference>
<dbReference type="EMBL" id="AZGY01000018">
    <property type="protein sequence ID" value="KZZ91437.1"/>
    <property type="molecule type" value="Genomic_DNA"/>
</dbReference>
<name>A0A167YJQ0_9HYPO</name>
<keyword evidence="7" id="KW-0539">Nucleus</keyword>
<dbReference type="Pfam" id="PF22379">
    <property type="entry name" value="OB_MCM10"/>
    <property type="match status" value="1"/>
</dbReference>
<evidence type="ECO:0000259" key="10">
    <source>
        <dbReference type="Pfam" id="PF09329"/>
    </source>
</evidence>
<feature type="compositionally biased region" description="Low complexity" evidence="9">
    <location>
        <begin position="16"/>
        <end position="33"/>
    </location>
</feature>
<dbReference type="GO" id="GO:0003688">
    <property type="term" value="F:DNA replication origin binding"/>
    <property type="evidence" value="ECO:0007669"/>
    <property type="project" value="TreeGrafter"/>
</dbReference>
<feature type="compositionally biased region" description="Gly residues" evidence="9">
    <location>
        <begin position="525"/>
        <end position="540"/>
    </location>
</feature>
<dbReference type="InterPro" id="IPR012340">
    <property type="entry name" value="NA-bd_OB-fold"/>
</dbReference>
<evidence type="ECO:0000256" key="3">
    <source>
        <dbReference type="ARBA" id="ARBA00022705"/>
    </source>
</evidence>
<dbReference type="GO" id="GO:0008270">
    <property type="term" value="F:zinc ion binding"/>
    <property type="evidence" value="ECO:0007669"/>
    <property type="project" value="UniProtKB-KW"/>
</dbReference>
<feature type="compositionally biased region" description="Acidic residues" evidence="9">
    <location>
        <begin position="48"/>
        <end position="62"/>
    </location>
</feature>
<dbReference type="Gene3D" id="2.40.50.140">
    <property type="entry name" value="Nucleic acid-binding proteins"/>
    <property type="match status" value="1"/>
</dbReference>
<feature type="region of interest" description="Disordered" evidence="9">
    <location>
        <begin position="1"/>
        <end position="62"/>
    </location>
</feature>
<keyword evidence="12" id="KW-0132">Cell division</keyword>
<dbReference type="Proteomes" id="UP000078544">
    <property type="component" value="Unassembled WGS sequence"/>
</dbReference>
<keyword evidence="13" id="KW-1185">Reference proteome</keyword>
<evidence type="ECO:0000256" key="5">
    <source>
        <dbReference type="ARBA" id="ARBA00022771"/>
    </source>
</evidence>
<evidence type="ECO:0000313" key="13">
    <source>
        <dbReference type="Proteomes" id="UP000078544"/>
    </source>
</evidence>
<dbReference type="AlphaFoldDB" id="A0A167YJQ0"/>
<reference evidence="12 13" key="1">
    <citation type="journal article" date="2016" name="Genome Biol. Evol.">
        <title>Divergent and convergent evolution of fungal pathogenicity.</title>
        <authorList>
            <person name="Shang Y."/>
            <person name="Xiao G."/>
            <person name="Zheng P."/>
            <person name="Cen K."/>
            <person name="Zhan S."/>
            <person name="Wang C."/>
        </authorList>
    </citation>
    <scope>NUCLEOTIDE SEQUENCE [LARGE SCALE GENOMIC DNA]</scope>
    <source>
        <strain evidence="12 13">RCEF 2490</strain>
    </source>
</reference>
<feature type="coiled-coil region" evidence="8">
    <location>
        <begin position="577"/>
        <end position="604"/>
    </location>
</feature>
<feature type="domain" description="MCM10 OB-fold" evidence="11">
    <location>
        <begin position="328"/>
        <end position="463"/>
    </location>
</feature>
<dbReference type="InterPro" id="IPR015408">
    <property type="entry name" value="Znf_Mcm10/DnaG"/>
</dbReference>
<comment type="similarity">
    <text evidence="2">Belongs to the MCM10 family.</text>
</comment>
<feature type="compositionally biased region" description="Low complexity" evidence="9">
    <location>
        <begin position="178"/>
        <end position="189"/>
    </location>
</feature>
<evidence type="ECO:0000256" key="1">
    <source>
        <dbReference type="ARBA" id="ARBA00004123"/>
    </source>
</evidence>
<feature type="region of interest" description="Disordered" evidence="9">
    <location>
        <begin position="671"/>
        <end position="709"/>
    </location>
</feature>
<protein>
    <submittedName>
        <fullName evidence="12">Cell division cycle protein</fullName>
    </submittedName>
</protein>
<dbReference type="InterPro" id="IPR055065">
    <property type="entry name" value="OB_MCM10"/>
</dbReference>
<keyword evidence="6" id="KW-0862">Zinc</keyword>
<feature type="compositionally biased region" description="Low complexity" evidence="9">
    <location>
        <begin position="295"/>
        <end position="314"/>
    </location>
</feature>
<feature type="compositionally biased region" description="Low complexity" evidence="9">
    <location>
        <begin position="695"/>
        <end position="709"/>
    </location>
</feature>
<feature type="region of interest" description="Disordered" evidence="9">
    <location>
        <begin position="273"/>
        <end position="321"/>
    </location>
</feature>